<sequence>MWSQGKFSADRCTVDLKMRHLVSSNRNSIVVMALAVPVMVGVMVEMWLCEFLLPGDYGEERALNSISQRPPCQDVHVQN</sequence>
<reference evidence="2" key="1">
    <citation type="submission" date="2019-12" db="EMBL/GenBank/DDBJ databases">
        <title>Genome sequencing and annotation of Brassica cretica.</title>
        <authorList>
            <person name="Studholme D.J."/>
            <person name="Sarris P.F."/>
        </authorList>
    </citation>
    <scope>NUCLEOTIDE SEQUENCE</scope>
    <source>
        <strain evidence="2">PFS-001/15</strain>
        <tissue evidence="2">Leaf</tissue>
    </source>
</reference>
<comment type="caution">
    <text evidence="2">The sequence shown here is derived from an EMBL/GenBank/DDBJ whole genome shotgun (WGS) entry which is preliminary data.</text>
</comment>
<evidence type="ECO:0000256" key="1">
    <source>
        <dbReference type="SAM" id="Phobius"/>
    </source>
</evidence>
<keyword evidence="1" id="KW-0812">Transmembrane</keyword>
<keyword evidence="1" id="KW-0472">Membrane</keyword>
<accession>A0A8S9LUS5</accession>
<organism evidence="2 3">
    <name type="scientific">Brassica cretica</name>
    <name type="common">Mustard</name>
    <dbReference type="NCBI Taxonomy" id="69181"/>
    <lineage>
        <taxon>Eukaryota</taxon>
        <taxon>Viridiplantae</taxon>
        <taxon>Streptophyta</taxon>
        <taxon>Embryophyta</taxon>
        <taxon>Tracheophyta</taxon>
        <taxon>Spermatophyta</taxon>
        <taxon>Magnoliopsida</taxon>
        <taxon>eudicotyledons</taxon>
        <taxon>Gunneridae</taxon>
        <taxon>Pentapetalae</taxon>
        <taxon>rosids</taxon>
        <taxon>malvids</taxon>
        <taxon>Brassicales</taxon>
        <taxon>Brassicaceae</taxon>
        <taxon>Brassiceae</taxon>
        <taxon>Brassica</taxon>
    </lineage>
</organism>
<keyword evidence="1" id="KW-1133">Transmembrane helix</keyword>
<name>A0A8S9LUS5_BRACR</name>
<protein>
    <submittedName>
        <fullName evidence="2">Uncharacterized protein</fullName>
    </submittedName>
</protein>
<feature type="transmembrane region" description="Helical" evidence="1">
    <location>
        <begin position="27"/>
        <end position="48"/>
    </location>
</feature>
<dbReference type="EMBL" id="QGKW02000276">
    <property type="protein sequence ID" value="KAF2608936.1"/>
    <property type="molecule type" value="Genomic_DNA"/>
</dbReference>
<dbReference type="AlphaFoldDB" id="A0A8S9LUS5"/>
<dbReference type="Proteomes" id="UP000712281">
    <property type="component" value="Unassembled WGS sequence"/>
</dbReference>
<proteinExistence type="predicted"/>
<gene>
    <name evidence="2" type="ORF">F2Q68_00043256</name>
</gene>
<evidence type="ECO:0000313" key="2">
    <source>
        <dbReference type="EMBL" id="KAF2608936.1"/>
    </source>
</evidence>
<evidence type="ECO:0000313" key="3">
    <source>
        <dbReference type="Proteomes" id="UP000712281"/>
    </source>
</evidence>